<organism evidence="1">
    <name type="scientific">marine sediment metagenome</name>
    <dbReference type="NCBI Taxonomy" id="412755"/>
    <lineage>
        <taxon>unclassified sequences</taxon>
        <taxon>metagenomes</taxon>
        <taxon>ecological metagenomes</taxon>
    </lineage>
</organism>
<dbReference type="EMBL" id="BARS01035952">
    <property type="protein sequence ID" value="GAG24358.1"/>
    <property type="molecule type" value="Genomic_DNA"/>
</dbReference>
<name>X0WIM1_9ZZZZ</name>
<sequence>MLHLLVGQIENVEIAYPVAFGLDFAPRLVQMWSKPGLKPHIVLKDEY</sequence>
<proteinExistence type="predicted"/>
<reference evidence="1" key="1">
    <citation type="journal article" date="2014" name="Front. Microbiol.">
        <title>High frequency of phylogenetically diverse reductive dehalogenase-homologous genes in deep subseafloor sedimentary metagenomes.</title>
        <authorList>
            <person name="Kawai M."/>
            <person name="Futagami T."/>
            <person name="Toyoda A."/>
            <person name="Takaki Y."/>
            <person name="Nishi S."/>
            <person name="Hori S."/>
            <person name="Arai W."/>
            <person name="Tsubouchi T."/>
            <person name="Morono Y."/>
            <person name="Uchiyama I."/>
            <person name="Ito T."/>
            <person name="Fujiyama A."/>
            <person name="Inagaki F."/>
            <person name="Takami H."/>
        </authorList>
    </citation>
    <scope>NUCLEOTIDE SEQUENCE</scope>
    <source>
        <strain evidence="1">Expedition CK06-06</strain>
    </source>
</reference>
<protein>
    <submittedName>
        <fullName evidence="1">Uncharacterized protein</fullName>
    </submittedName>
</protein>
<comment type="caution">
    <text evidence="1">The sequence shown here is derived from an EMBL/GenBank/DDBJ whole genome shotgun (WGS) entry which is preliminary data.</text>
</comment>
<dbReference type="AlphaFoldDB" id="X0WIM1"/>
<evidence type="ECO:0000313" key="1">
    <source>
        <dbReference type="EMBL" id="GAG24358.1"/>
    </source>
</evidence>
<gene>
    <name evidence="1" type="ORF">S01H1_55320</name>
</gene>
<accession>X0WIM1</accession>
<feature type="non-terminal residue" evidence="1">
    <location>
        <position position="47"/>
    </location>
</feature>